<evidence type="ECO:0000313" key="2">
    <source>
        <dbReference type="EMBL" id="KAA6384435.1"/>
    </source>
</evidence>
<sequence>MGCCGSTPVECDEFESVFDSLPTDLCIKIFSFLDDLESFASCTAVSTKWMRNVPFFFRRLNIAPCE</sequence>
<accession>A0A5J4VPL9</accession>
<dbReference type="Pfam" id="PF12937">
    <property type="entry name" value="F-box-like"/>
    <property type="match status" value="1"/>
</dbReference>
<dbReference type="InterPro" id="IPR036047">
    <property type="entry name" value="F-box-like_dom_sf"/>
</dbReference>
<dbReference type="AlphaFoldDB" id="A0A5J4VPL9"/>
<reference evidence="2 3" key="1">
    <citation type="submission" date="2019-03" db="EMBL/GenBank/DDBJ databases">
        <title>Single cell metagenomics reveals metabolic interactions within the superorganism composed of flagellate Streblomastix strix and complex community of Bacteroidetes bacteria on its surface.</title>
        <authorList>
            <person name="Treitli S.C."/>
            <person name="Kolisko M."/>
            <person name="Husnik F."/>
            <person name="Keeling P."/>
            <person name="Hampl V."/>
        </authorList>
    </citation>
    <scope>NUCLEOTIDE SEQUENCE [LARGE SCALE GENOMIC DNA]</scope>
    <source>
        <strain evidence="2">ST1C</strain>
    </source>
</reference>
<dbReference type="InterPro" id="IPR001810">
    <property type="entry name" value="F-box_dom"/>
</dbReference>
<dbReference type="OrthoDB" id="3219396at2759"/>
<evidence type="ECO:0000313" key="3">
    <source>
        <dbReference type="Proteomes" id="UP000324800"/>
    </source>
</evidence>
<dbReference type="Proteomes" id="UP000324800">
    <property type="component" value="Unassembled WGS sequence"/>
</dbReference>
<proteinExistence type="predicted"/>
<name>A0A5J4VPL9_9EUKA</name>
<dbReference type="EMBL" id="SNRW01005761">
    <property type="protein sequence ID" value="KAA6384435.1"/>
    <property type="molecule type" value="Genomic_DNA"/>
</dbReference>
<organism evidence="2 3">
    <name type="scientific">Streblomastix strix</name>
    <dbReference type="NCBI Taxonomy" id="222440"/>
    <lineage>
        <taxon>Eukaryota</taxon>
        <taxon>Metamonada</taxon>
        <taxon>Preaxostyla</taxon>
        <taxon>Oxymonadida</taxon>
        <taxon>Streblomastigidae</taxon>
        <taxon>Streblomastix</taxon>
    </lineage>
</organism>
<gene>
    <name evidence="2" type="ORF">EZS28_020036</name>
</gene>
<evidence type="ECO:0000259" key="1">
    <source>
        <dbReference type="Pfam" id="PF12937"/>
    </source>
</evidence>
<protein>
    <recommendedName>
        <fullName evidence="1">F-box domain-containing protein</fullName>
    </recommendedName>
</protein>
<comment type="caution">
    <text evidence="2">The sequence shown here is derived from an EMBL/GenBank/DDBJ whole genome shotgun (WGS) entry which is preliminary data.</text>
</comment>
<dbReference type="SUPFAM" id="SSF81383">
    <property type="entry name" value="F-box domain"/>
    <property type="match status" value="1"/>
</dbReference>
<feature type="non-terminal residue" evidence="2">
    <location>
        <position position="66"/>
    </location>
</feature>
<feature type="domain" description="F-box" evidence="1">
    <location>
        <begin position="18"/>
        <end position="61"/>
    </location>
</feature>
<dbReference type="Gene3D" id="1.20.1280.50">
    <property type="match status" value="1"/>
</dbReference>